<name>A0A1M6V7R8_9FIRM</name>
<proteinExistence type="predicted"/>
<organism evidence="4 5">
    <name type="scientific">Desulforamulus aeronauticus DSM 10349</name>
    <dbReference type="NCBI Taxonomy" id="1121421"/>
    <lineage>
        <taxon>Bacteria</taxon>
        <taxon>Bacillati</taxon>
        <taxon>Bacillota</taxon>
        <taxon>Clostridia</taxon>
        <taxon>Eubacteriales</taxon>
        <taxon>Peptococcaceae</taxon>
        <taxon>Desulforamulus</taxon>
    </lineage>
</organism>
<dbReference type="STRING" id="1121421.SAMN02745123_03090"/>
<evidence type="ECO:0000259" key="3">
    <source>
        <dbReference type="PROSITE" id="PS51272"/>
    </source>
</evidence>
<accession>A0A1M6V7R8</accession>
<dbReference type="OrthoDB" id="2112962at2"/>
<evidence type="ECO:0000313" key="5">
    <source>
        <dbReference type="Proteomes" id="UP000183997"/>
    </source>
</evidence>
<keyword evidence="1" id="KW-0677">Repeat</keyword>
<dbReference type="Proteomes" id="UP000183997">
    <property type="component" value="Unassembled WGS sequence"/>
</dbReference>
<dbReference type="AlphaFoldDB" id="A0A1M6V7R8"/>
<keyword evidence="2" id="KW-0732">Signal</keyword>
<reference evidence="5" key="1">
    <citation type="submission" date="2016-11" db="EMBL/GenBank/DDBJ databases">
        <authorList>
            <person name="Varghese N."/>
            <person name="Submissions S."/>
        </authorList>
    </citation>
    <scope>NUCLEOTIDE SEQUENCE [LARGE SCALE GENOMIC DNA]</scope>
    <source>
        <strain evidence="5">DSM 10349</strain>
    </source>
</reference>
<feature type="chain" id="PRO_5012997429" evidence="2">
    <location>
        <begin position="31"/>
        <end position="341"/>
    </location>
</feature>
<dbReference type="EMBL" id="FRAR01000023">
    <property type="protein sequence ID" value="SHK77411.1"/>
    <property type="molecule type" value="Genomic_DNA"/>
</dbReference>
<feature type="signal peptide" evidence="2">
    <location>
        <begin position="1"/>
        <end position="30"/>
    </location>
</feature>
<dbReference type="Pfam" id="PF00395">
    <property type="entry name" value="SLH"/>
    <property type="match status" value="2"/>
</dbReference>
<dbReference type="RefSeq" id="WP_072916115.1">
    <property type="nucleotide sequence ID" value="NZ_FRAR01000023.1"/>
</dbReference>
<sequence length="341" mass="37535">MVYRLPKKDILIRVVFVLLLCFSSPTATWAADVRISVSDPEKTQGQSHSGNTVNTVLDTPTVTIGENRVLGTLRIAGKEGIDIPLHPGNKVMVTLPAGFCYSQVPSAENYGDYVEWPEMVDGVKNQIQDAGGKPGIKFVAGTPRSIVIEVGNVAGPGQIFIDFVYNKKNASAVRVAKLFAYKEQYLQKPSEKVSRLEYITMFADVYLPFPSKHVEKVITNQEPLKQRFKDIDKEENELEMIKPLFDTGIVVGQEGGVLKPNEYISRAEGIALIGKVLPPLAGDSTVQENIVQEAIPSWAQESIQKAITGKIVVGYPDGTIKPDQLLTRAEAISILERYFES</sequence>
<feature type="domain" description="SLH" evidence="3">
    <location>
        <begin position="286"/>
        <end position="341"/>
    </location>
</feature>
<gene>
    <name evidence="4" type="ORF">SAMN02745123_03090</name>
</gene>
<keyword evidence="5" id="KW-1185">Reference proteome</keyword>
<evidence type="ECO:0000313" key="4">
    <source>
        <dbReference type="EMBL" id="SHK77411.1"/>
    </source>
</evidence>
<evidence type="ECO:0000256" key="1">
    <source>
        <dbReference type="ARBA" id="ARBA00022737"/>
    </source>
</evidence>
<dbReference type="PROSITE" id="PS51272">
    <property type="entry name" value="SLH"/>
    <property type="match status" value="1"/>
</dbReference>
<evidence type="ECO:0000256" key="2">
    <source>
        <dbReference type="SAM" id="SignalP"/>
    </source>
</evidence>
<protein>
    <submittedName>
        <fullName evidence="4">S-layer homology domain-containing protein</fullName>
    </submittedName>
</protein>
<dbReference type="InterPro" id="IPR001119">
    <property type="entry name" value="SLH_dom"/>
</dbReference>